<feature type="domain" description="DUF7779" evidence="2">
    <location>
        <begin position="466"/>
        <end position="549"/>
    </location>
</feature>
<dbReference type="Gene3D" id="3.40.50.300">
    <property type="entry name" value="P-loop containing nucleotide triphosphate hydrolases"/>
    <property type="match status" value="1"/>
</dbReference>
<accession>A0ABV6M2B1</accession>
<proteinExistence type="predicted"/>
<reference evidence="3 4" key="1">
    <citation type="submission" date="2024-09" db="EMBL/GenBank/DDBJ databases">
        <authorList>
            <person name="Sun Q."/>
            <person name="Mori K."/>
        </authorList>
    </citation>
    <scope>NUCLEOTIDE SEQUENCE [LARGE SCALE GENOMIC DNA]</scope>
    <source>
        <strain evidence="3 4">TBRC 3947</strain>
    </source>
</reference>
<sequence length="1042" mass="115103">MTISALSDSGTRNLYRREIENIIGRQLRTPRDPALQADLFQLVRGCEQEPDGLAALLEVVTLFNEGARVATDVRRLIEEWSREQQLIALLADTPQDDVLNAIVAVTGSRPSVNQIASAVQTVGWQRSDEWGAPAILAVVDVLSAGPGSNGPVKEWLDRVARDLGWSRAEIDGLRTATIAHLQKPIGGQSVMDRDGNQDDAESEMRRIIIEEASTGAPIRGGIPARNLYFTGRSSIMGELESILEMRRQASVLPEATLHGYGGVGKTQIAVEFTYRNADNYQLIWWMSAEDPSAVRAQLSVLAARLGLTSNGTMDLTVRSVLDTLASTTSLRWLLVYDNANDPSSLDGLIPSAGGHVLVTSRNPNWSASGPAVEVDVFSRPESMELLRRHHPEMSDSEADRLAGVLGDLPLALEQAATWMLTTLTSVDDYLREFERRKSGLMGEARPRHYPNTVLTFVNLAVERMHREAPVAAQMLELMAFLAPDPISNVLLWEGRNAEITEPLRSALQERNDIARSLRDLVRFGVAKADKGRRVTVHRLVQMVLREELTFNGRLDGLRNARRLLAAANPGYPDDRATWVRHSDLRPHVRTADLIHGEIEERQAVMDQLRYVYNTGDFEGCCQLAVDILEAWDKPVEEGGYGAEDVLTLLAMRRYADALRSLGDRRAGEYARRALDGMLAVLGERHEYTMGALMGVGADLRIEGRFEEARSVDDQNLEYHLEVLGPGDPSTLRALNCVSINRRWAGDFKGAYEVDVEAERQSRGVLGELEVWTFFAMESQAWDLLLLGRYAEALALQESVLPDEIALLGEGHLAVLRARTLVAAMLRKTGKHTEAVAAARDIYRNLSIRFGAKHGQTLRTTVTLANNLRAAGDAGQALRHITEAHEGFLEIYGEGHGLTLCTALDKAVVYRALGFDRDALDLDEAILPAMTELLGAEHPFTLSLRVNHGTDLARAHRLDEALAVTSSAWQDSTRLRGSQHPYSLHAANNVALHMIDLGRKADGEGLRAEALAGLELVYGRDHPETDAARRHRRLECELEPCLI</sequence>
<dbReference type="Proteomes" id="UP001589867">
    <property type="component" value="Unassembled WGS sequence"/>
</dbReference>
<evidence type="ECO:0000259" key="2">
    <source>
        <dbReference type="Pfam" id="PF25000"/>
    </source>
</evidence>
<name>A0ABV6M2B1_9ACTN</name>
<keyword evidence="4" id="KW-1185">Reference proteome</keyword>
<dbReference type="InterPro" id="IPR056681">
    <property type="entry name" value="DUF7779"/>
</dbReference>
<feature type="domain" description="Effector-associated" evidence="1">
    <location>
        <begin position="3"/>
        <end position="77"/>
    </location>
</feature>
<dbReference type="SUPFAM" id="SSF52540">
    <property type="entry name" value="P-loop containing nucleoside triphosphate hydrolases"/>
    <property type="match status" value="1"/>
</dbReference>
<dbReference type="RefSeq" id="WP_377250454.1">
    <property type="nucleotide sequence ID" value="NZ_JBHLUH010000017.1"/>
</dbReference>
<dbReference type="Gene3D" id="1.25.40.10">
    <property type="entry name" value="Tetratricopeptide repeat domain"/>
    <property type="match status" value="3"/>
</dbReference>
<dbReference type="NCBIfam" id="NF040586">
    <property type="entry name" value="FxSxx_TPR"/>
    <property type="match status" value="1"/>
</dbReference>
<dbReference type="InterPro" id="IPR027417">
    <property type="entry name" value="P-loop_NTPase"/>
</dbReference>
<dbReference type="InterPro" id="IPR045431">
    <property type="entry name" value="EAD2"/>
</dbReference>
<dbReference type="SUPFAM" id="SSF48452">
    <property type="entry name" value="TPR-like"/>
    <property type="match status" value="2"/>
</dbReference>
<gene>
    <name evidence="3" type="primary">fxsT</name>
    <name evidence="3" type="ORF">ACFFIA_13300</name>
</gene>
<organism evidence="3 4">
    <name type="scientific">Phytohabitans kaempferiae</name>
    <dbReference type="NCBI Taxonomy" id="1620943"/>
    <lineage>
        <taxon>Bacteria</taxon>
        <taxon>Bacillati</taxon>
        <taxon>Actinomycetota</taxon>
        <taxon>Actinomycetes</taxon>
        <taxon>Micromonosporales</taxon>
        <taxon>Micromonosporaceae</taxon>
    </lineage>
</organism>
<evidence type="ECO:0000259" key="1">
    <source>
        <dbReference type="Pfam" id="PF19956"/>
    </source>
</evidence>
<dbReference type="PANTHER" id="PTHR46082">
    <property type="entry name" value="ATP/GTP-BINDING PROTEIN-RELATED"/>
    <property type="match status" value="1"/>
</dbReference>
<dbReference type="Pfam" id="PF19956">
    <property type="entry name" value="EAD2"/>
    <property type="match status" value="1"/>
</dbReference>
<dbReference type="EMBL" id="JBHLUH010000017">
    <property type="protein sequence ID" value="MFC0528639.1"/>
    <property type="molecule type" value="Genomic_DNA"/>
</dbReference>
<dbReference type="PANTHER" id="PTHR46082:SF6">
    <property type="entry name" value="AAA+ ATPASE DOMAIN-CONTAINING PROTEIN-RELATED"/>
    <property type="match status" value="1"/>
</dbReference>
<dbReference type="InterPro" id="IPR011990">
    <property type="entry name" value="TPR-like_helical_dom_sf"/>
</dbReference>
<dbReference type="Pfam" id="PF25000">
    <property type="entry name" value="DUF7779"/>
    <property type="match status" value="1"/>
</dbReference>
<evidence type="ECO:0000313" key="4">
    <source>
        <dbReference type="Proteomes" id="UP001589867"/>
    </source>
</evidence>
<comment type="caution">
    <text evidence="3">The sequence shown here is derived from an EMBL/GenBank/DDBJ whole genome shotgun (WGS) entry which is preliminary data.</text>
</comment>
<evidence type="ECO:0000313" key="3">
    <source>
        <dbReference type="EMBL" id="MFC0528639.1"/>
    </source>
</evidence>
<protein>
    <submittedName>
        <fullName evidence="3">FxSxx-COOH system tetratricopeptide repeat protein</fullName>
    </submittedName>
</protein>
<dbReference type="InterPro" id="IPR053137">
    <property type="entry name" value="NLR-like"/>
</dbReference>